<dbReference type="Proteomes" id="UP000192639">
    <property type="component" value="Unassembled WGS sequence"/>
</dbReference>
<sequence>MLAVWSWMIHLLSIKCDKDANYRRLKSEYDKLKIANTMSPSKKYHDKLVIFPDVKRNANIDKVELTEINSTSNTINTVDVLTSNATLINTIKDRVIMLLTTSANQKKLSKDDIEKFFTTDSCTVEEFEAAIKQLKALIEKQGDAIKRLMYEEVKKAMTKMGKDCKLIAKEKRESLKKHFLQLPYFKPINIDNKSEVTTYMYVTFTTGNKLMKSEIITITRNNKKIQTMHDLEEYEKKIIKKKKTPKKKTSKKKETPKKETPKKEISKKKETSKKSKILVAIILVVVGIVILSIGTLILVKKRKTTEETLDL</sequence>
<dbReference type="AlphaFoldDB" id="A0A1Y1S5L9"/>
<accession>A0A1Y1S5L9</accession>
<keyword evidence="2" id="KW-0472">Membrane</keyword>
<comment type="caution">
    <text evidence="3">The sequence shown here is derived from an EMBL/GenBank/DDBJ whole genome shotgun (WGS) entry which is preliminary data.</text>
</comment>
<reference evidence="3 4" key="1">
    <citation type="journal article" date="2017" name="Environ. Microbiol.">
        <title>Decay of the glycolytic pathway and adaptation to intranuclear parasitism within Enterocytozoonidae microsporidia.</title>
        <authorList>
            <person name="Wiredu Boakye D."/>
            <person name="Jaroenlak P."/>
            <person name="Prachumwat A."/>
            <person name="Williams T.A."/>
            <person name="Bateman K.S."/>
            <person name="Itsathitphaisarn O."/>
            <person name="Sritunyalucksana K."/>
            <person name="Paszkiewicz K.H."/>
            <person name="Moore K.A."/>
            <person name="Stentiford G.D."/>
            <person name="Williams B.A."/>
        </authorList>
    </citation>
    <scope>NUCLEOTIDE SEQUENCE [LARGE SCALE GENOMIC DNA]</scope>
    <source>
        <strain evidence="3 4">GB1</strain>
    </source>
</reference>
<evidence type="ECO:0000256" key="1">
    <source>
        <dbReference type="SAM" id="MobiDB-lite"/>
    </source>
</evidence>
<feature type="compositionally biased region" description="Basic and acidic residues" evidence="1">
    <location>
        <begin position="252"/>
        <end position="267"/>
    </location>
</feature>
<proteinExistence type="predicted"/>
<dbReference type="EMBL" id="LWDP01000054">
    <property type="protein sequence ID" value="ORD93696.1"/>
    <property type="molecule type" value="Genomic_DNA"/>
</dbReference>
<keyword evidence="2" id="KW-0812">Transmembrane</keyword>
<feature type="region of interest" description="Disordered" evidence="1">
    <location>
        <begin position="242"/>
        <end position="267"/>
    </location>
</feature>
<evidence type="ECO:0000313" key="4">
    <source>
        <dbReference type="Proteomes" id="UP000192639"/>
    </source>
</evidence>
<evidence type="ECO:0000313" key="3">
    <source>
        <dbReference type="EMBL" id="ORD93696.1"/>
    </source>
</evidence>
<protein>
    <submittedName>
        <fullName evidence="3">Uncharacterized protein</fullName>
    </submittedName>
</protein>
<organism evidence="3 4">
    <name type="scientific">Enterospora canceri</name>
    <dbReference type="NCBI Taxonomy" id="1081671"/>
    <lineage>
        <taxon>Eukaryota</taxon>
        <taxon>Fungi</taxon>
        <taxon>Fungi incertae sedis</taxon>
        <taxon>Microsporidia</taxon>
        <taxon>Enterocytozoonidae</taxon>
        <taxon>Enterospora</taxon>
    </lineage>
</organism>
<dbReference type="VEuPathDB" id="MicrosporidiaDB:ECANGB1_1740"/>
<name>A0A1Y1S5L9_9MICR</name>
<keyword evidence="4" id="KW-1185">Reference proteome</keyword>
<feature type="compositionally biased region" description="Basic residues" evidence="1">
    <location>
        <begin position="242"/>
        <end position="251"/>
    </location>
</feature>
<gene>
    <name evidence="3" type="ORF">ECANGB1_1740</name>
</gene>
<feature type="transmembrane region" description="Helical" evidence="2">
    <location>
        <begin position="277"/>
        <end position="299"/>
    </location>
</feature>
<evidence type="ECO:0000256" key="2">
    <source>
        <dbReference type="SAM" id="Phobius"/>
    </source>
</evidence>
<keyword evidence="2" id="KW-1133">Transmembrane helix</keyword>